<protein>
    <submittedName>
        <fullName evidence="2">Exportin-2</fullName>
    </submittedName>
</protein>
<evidence type="ECO:0000313" key="2">
    <source>
        <dbReference type="EMBL" id="KAL2526547.1"/>
    </source>
</evidence>
<feature type="domain" description="Exportin-2 C-terminal" evidence="1">
    <location>
        <begin position="16"/>
        <end position="131"/>
    </location>
</feature>
<accession>A0ABD1UNE9</accession>
<dbReference type="Pfam" id="PF03378">
    <property type="entry name" value="CAS_CSE1"/>
    <property type="match status" value="1"/>
</dbReference>
<proteinExistence type="predicted"/>
<dbReference type="InterPro" id="IPR005043">
    <property type="entry name" value="XPO2_C"/>
</dbReference>
<gene>
    <name evidence="2" type="ORF">Adt_11601</name>
</gene>
<comment type="caution">
    <text evidence="2">The sequence shown here is derived from an EMBL/GenBank/DDBJ whole genome shotgun (WGS) entry which is preliminary data.</text>
</comment>
<dbReference type="Proteomes" id="UP001604336">
    <property type="component" value="Unassembled WGS sequence"/>
</dbReference>
<dbReference type="Gene3D" id="1.25.10.10">
    <property type="entry name" value="Leucine-rich Repeat Variant"/>
    <property type="match status" value="1"/>
</dbReference>
<evidence type="ECO:0000259" key="1">
    <source>
        <dbReference type="Pfam" id="PF03378"/>
    </source>
</evidence>
<evidence type="ECO:0000313" key="3">
    <source>
        <dbReference type="Proteomes" id="UP001604336"/>
    </source>
</evidence>
<organism evidence="2 3">
    <name type="scientific">Abeliophyllum distichum</name>
    <dbReference type="NCBI Taxonomy" id="126358"/>
    <lineage>
        <taxon>Eukaryota</taxon>
        <taxon>Viridiplantae</taxon>
        <taxon>Streptophyta</taxon>
        <taxon>Embryophyta</taxon>
        <taxon>Tracheophyta</taxon>
        <taxon>Spermatophyta</taxon>
        <taxon>Magnoliopsida</taxon>
        <taxon>eudicotyledons</taxon>
        <taxon>Gunneridae</taxon>
        <taxon>Pentapetalae</taxon>
        <taxon>asterids</taxon>
        <taxon>lamiids</taxon>
        <taxon>Lamiales</taxon>
        <taxon>Oleaceae</taxon>
        <taxon>Forsythieae</taxon>
        <taxon>Abeliophyllum</taxon>
    </lineage>
</organism>
<reference evidence="3" key="1">
    <citation type="submission" date="2024-07" db="EMBL/GenBank/DDBJ databases">
        <title>Two chromosome-level genome assemblies of Korean endemic species Abeliophyllum distichum and Forsythia ovata (Oleaceae).</title>
        <authorList>
            <person name="Jang H."/>
        </authorList>
    </citation>
    <scope>NUCLEOTIDE SEQUENCE [LARGE SCALE GENOMIC DNA]</scope>
</reference>
<name>A0ABD1UNE9_9LAMI</name>
<sequence>MSFVNGATLKPISKHRYGSHNQLGSMHAVQAHVLFTIVEQFWITNLNVITGVIEIKLTSIASTRLICESLTTSDSKRGEKMLDNIFTILSRPEQEIVEDEHHMPDFGENVGYNTTLVNMYNAGRREEDPYAKNQ</sequence>
<keyword evidence="3" id="KW-1185">Reference proteome</keyword>
<dbReference type="InterPro" id="IPR011989">
    <property type="entry name" value="ARM-like"/>
</dbReference>
<dbReference type="EMBL" id="JBFOLK010000003">
    <property type="protein sequence ID" value="KAL2526547.1"/>
    <property type="molecule type" value="Genomic_DNA"/>
</dbReference>
<dbReference type="AlphaFoldDB" id="A0ABD1UNE9"/>